<dbReference type="EMBL" id="BDIP01000867">
    <property type="protein sequence ID" value="GIQ82941.1"/>
    <property type="molecule type" value="Genomic_DNA"/>
</dbReference>
<accession>A0A9K3CUM7</accession>
<evidence type="ECO:0000313" key="5">
    <source>
        <dbReference type="Proteomes" id="UP000265618"/>
    </source>
</evidence>
<proteinExistence type="predicted"/>
<evidence type="ECO:0000259" key="3">
    <source>
        <dbReference type="PROSITE" id="PS51845"/>
    </source>
</evidence>
<dbReference type="GO" id="GO:0007165">
    <property type="term" value="P:signal transduction"/>
    <property type="evidence" value="ECO:0007669"/>
    <property type="project" value="InterPro"/>
</dbReference>
<dbReference type="InterPro" id="IPR002073">
    <property type="entry name" value="PDEase_catalytic_dom"/>
</dbReference>
<gene>
    <name evidence="4" type="ORF">KIPB_004172</name>
</gene>
<name>A0A9K3CUM7_9EUKA</name>
<dbReference type="OrthoDB" id="189220at2759"/>
<keyword evidence="2" id="KW-0378">Hydrolase</keyword>
<keyword evidence="1" id="KW-0479">Metal-binding</keyword>
<sequence>MDKYAQGEYEGDAYFSEVQECLLKGIMRMADISNAGRPFSVARQHSLNVMREFFRTGDLEQAYGLEITSYRDREEGVGAIIECQRSFIDYVVLRYARSFCAFASFAEKWDFLGHSASVPALDRARAAASDKTCPPLASIIQSLLDAILINREAWCGISAEDGDIVACLSDEGLVFSGSL</sequence>
<feature type="domain" description="PDEase" evidence="3">
    <location>
        <begin position="1"/>
        <end position="161"/>
    </location>
</feature>
<dbReference type="GO" id="GO:0004114">
    <property type="term" value="F:3',5'-cyclic-nucleotide phosphodiesterase activity"/>
    <property type="evidence" value="ECO:0007669"/>
    <property type="project" value="InterPro"/>
</dbReference>
<dbReference type="Proteomes" id="UP000265618">
    <property type="component" value="Unassembled WGS sequence"/>
</dbReference>
<dbReference type="SUPFAM" id="SSF109604">
    <property type="entry name" value="HD-domain/PDEase-like"/>
    <property type="match status" value="1"/>
</dbReference>
<protein>
    <recommendedName>
        <fullName evidence="3">PDEase domain-containing protein</fullName>
    </recommendedName>
</protein>
<dbReference type="Gene3D" id="1.10.1300.10">
    <property type="entry name" value="3'5'-cyclic nucleotide phosphodiesterase, catalytic domain"/>
    <property type="match status" value="1"/>
</dbReference>
<evidence type="ECO:0000256" key="2">
    <source>
        <dbReference type="ARBA" id="ARBA00022801"/>
    </source>
</evidence>
<evidence type="ECO:0000256" key="1">
    <source>
        <dbReference type="ARBA" id="ARBA00022723"/>
    </source>
</evidence>
<dbReference type="PANTHER" id="PTHR11347">
    <property type="entry name" value="CYCLIC NUCLEOTIDE PHOSPHODIESTERASE"/>
    <property type="match status" value="1"/>
</dbReference>
<dbReference type="PROSITE" id="PS51845">
    <property type="entry name" value="PDEASE_I_2"/>
    <property type="match status" value="1"/>
</dbReference>
<organism evidence="4 5">
    <name type="scientific">Kipferlia bialata</name>
    <dbReference type="NCBI Taxonomy" id="797122"/>
    <lineage>
        <taxon>Eukaryota</taxon>
        <taxon>Metamonada</taxon>
        <taxon>Carpediemonas-like organisms</taxon>
        <taxon>Kipferlia</taxon>
    </lineage>
</organism>
<evidence type="ECO:0000313" key="4">
    <source>
        <dbReference type="EMBL" id="GIQ82941.1"/>
    </source>
</evidence>
<dbReference type="GO" id="GO:0046872">
    <property type="term" value="F:metal ion binding"/>
    <property type="evidence" value="ECO:0007669"/>
    <property type="project" value="UniProtKB-KW"/>
</dbReference>
<comment type="caution">
    <text evidence="4">The sequence shown here is derived from an EMBL/GenBank/DDBJ whole genome shotgun (WGS) entry which is preliminary data.</text>
</comment>
<dbReference type="Pfam" id="PF00233">
    <property type="entry name" value="PDEase_I"/>
    <property type="match status" value="1"/>
</dbReference>
<dbReference type="InterPro" id="IPR036971">
    <property type="entry name" value="PDEase_catalytic_dom_sf"/>
</dbReference>
<reference evidence="4 5" key="1">
    <citation type="journal article" date="2018" name="PLoS ONE">
        <title>The draft genome of Kipferlia bialata reveals reductive genome evolution in fornicate parasites.</title>
        <authorList>
            <person name="Tanifuji G."/>
            <person name="Takabayashi S."/>
            <person name="Kume K."/>
            <person name="Takagi M."/>
            <person name="Nakayama T."/>
            <person name="Kamikawa R."/>
            <person name="Inagaki Y."/>
            <person name="Hashimoto T."/>
        </authorList>
    </citation>
    <scope>NUCLEOTIDE SEQUENCE [LARGE SCALE GENOMIC DNA]</scope>
    <source>
        <strain evidence="4">NY0173</strain>
    </source>
</reference>
<dbReference type="AlphaFoldDB" id="A0A9K3CUM7"/>
<keyword evidence="5" id="KW-1185">Reference proteome</keyword>